<dbReference type="EnsemblMetazoa" id="GPPI036176-RA">
    <property type="protein sequence ID" value="GPPI036176-PA"/>
    <property type="gene ID" value="GPPI036176"/>
</dbReference>
<keyword evidence="1" id="KW-0812">Transmembrane</keyword>
<keyword evidence="3" id="KW-1185">Reference proteome</keyword>
<dbReference type="VEuPathDB" id="VectorBase:GPPI036176"/>
<evidence type="ECO:0000313" key="3">
    <source>
        <dbReference type="Proteomes" id="UP000092460"/>
    </source>
</evidence>
<evidence type="ECO:0000256" key="1">
    <source>
        <dbReference type="SAM" id="Phobius"/>
    </source>
</evidence>
<protein>
    <submittedName>
        <fullName evidence="2">Uncharacterized protein</fullName>
    </submittedName>
</protein>
<sequence>MLSNVQQHGVALKIKLVQFYAMNHCLLALAIQSIPFNFYPPMKHALT</sequence>
<reference evidence="3" key="1">
    <citation type="submission" date="2015-01" db="EMBL/GenBank/DDBJ databases">
        <authorList>
            <person name="Aksoy S."/>
            <person name="Warren W."/>
            <person name="Wilson R.K."/>
        </authorList>
    </citation>
    <scope>NUCLEOTIDE SEQUENCE [LARGE SCALE GENOMIC DNA]</scope>
    <source>
        <strain evidence="3">IAEA</strain>
    </source>
</reference>
<name>A0A1B0BP72_9MUSC</name>
<organism evidence="2 3">
    <name type="scientific">Glossina palpalis gambiensis</name>
    <dbReference type="NCBI Taxonomy" id="67801"/>
    <lineage>
        <taxon>Eukaryota</taxon>
        <taxon>Metazoa</taxon>
        <taxon>Ecdysozoa</taxon>
        <taxon>Arthropoda</taxon>
        <taxon>Hexapoda</taxon>
        <taxon>Insecta</taxon>
        <taxon>Pterygota</taxon>
        <taxon>Neoptera</taxon>
        <taxon>Endopterygota</taxon>
        <taxon>Diptera</taxon>
        <taxon>Brachycera</taxon>
        <taxon>Muscomorpha</taxon>
        <taxon>Hippoboscoidea</taxon>
        <taxon>Glossinidae</taxon>
        <taxon>Glossina</taxon>
    </lineage>
</organism>
<accession>A0A1B0BP72</accession>
<keyword evidence="1" id="KW-0472">Membrane</keyword>
<dbReference type="AlphaFoldDB" id="A0A1B0BP72"/>
<dbReference type="EMBL" id="JXJN01017827">
    <property type="status" value="NOT_ANNOTATED_CDS"/>
    <property type="molecule type" value="Genomic_DNA"/>
</dbReference>
<dbReference type="EMBL" id="JXJN01017828">
    <property type="status" value="NOT_ANNOTATED_CDS"/>
    <property type="molecule type" value="Genomic_DNA"/>
</dbReference>
<keyword evidence="1" id="KW-1133">Transmembrane helix</keyword>
<reference evidence="2" key="2">
    <citation type="submission" date="2020-05" db="UniProtKB">
        <authorList>
            <consortium name="EnsemblMetazoa"/>
        </authorList>
    </citation>
    <scope>IDENTIFICATION</scope>
    <source>
        <strain evidence="2">IAEA</strain>
    </source>
</reference>
<feature type="transmembrane region" description="Helical" evidence="1">
    <location>
        <begin position="20"/>
        <end position="39"/>
    </location>
</feature>
<dbReference type="Proteomes" id="UP000092460">
    <property type="component" value="Unassembled WGS sequence"/>
</dbReference>
<proteinExistence type="predicted"/>
<evidence type="ECO:0000313" key="2">
    <source>
        <dbReference type="EnsemblMetazoa" id="GPPI036176-PA"/>
    </source>
</evidence>